<name>A0ABP8UHT7_9ACTN</name>
<accession>A0ABP8UHT7</accession>
<evidence type="ECO:0000313" key="2">
    <source>
        <dbReference type="Proteomes" id="UP001501442"/>
    </source>
</evidence>
<protein>
    <submittedName>
        <fullName evidence="1">Uncharacterized protein</fullName>
    </submittedName>
</protein>
<proteinExistence type="predicted"/>
<dbReference type="EMBL" id="BAABHK010000011">
    <property type="protein sequence ID" value="GAA4632547.1"/>
    <property type="molecule type" value="Genomic_DNA"/>
</dbReference>
<organism evidence="1 2">
    <name type="scientific">Actinoallomurus vinaceus</name>
    <dbReference type="NCBI Taxonomy" id="1080074"/>
    <lineage>
        <taxon>Bacteria</taxon>
        <taxon>Bacillati</taxon>
        <taxon>Actinomycetota</taxon>
        <taxon>Actinomycetes</taxon>
        <taxon>Streptosporangiales</taxon>
        <taxon>Thermomonosporaceae</taxon>
        <taxon>Actinoallomurus</taxon>
    </lineage>
</organism>
<reference evidence="2" key="1">
    <citation type="journal article" date="2019" name="Int. J. Syst. Evol. Microbiol.">
        <title>The Global Catalogue of Microorganisms (GCM) 10K type strain sequencing project: providing services to taxonomists for standard genome sequencing and annotation.</title>
        <authorList>
            <consortium name="The Broad Institute Genomics Platform"/>
            <consortium name="The Broad Institute Genome Sequencing Center for Infectious Disease"/>
            <person name="Wu L."/>
            <person name="Ma J."/>
        </authorList>
    </citation>
    <scope>NUCLEOTIDE SEQUENCE [LARGE SCALE GENOMIC DNA]</scope>
    <source>
        <strain evidence="2">JCM 17939</strain>
    </source>
</reference>
<comment type="caution">
    <text evidence="1">The sequence shown here is derived from an EMBL/GenBank/DDBJ whole genome shotgun (WGS) entry which is preliminary data.</text>
</comment>
<evidence type="ECO:0000313" key="1">
    <source>
        <dbReference type="EMBL" id="GAA4632547.1"/>
    </source>
</evidence>
<keyword evidence="2" id="KW-1185">Reference proteome</keyword>
<gene>
    <name evidence="1" type="ORF">GCM10023196_066380</name>
</gene>
<dbReference type="Proteomes" id="UP001501442">
    <property type="component" value="Unassembled WGS sequence"/>
</dbReference>
<sequence>MAGFNHCEHTKPQVCSKQWNSKGWKFQGLAKNLSKSTIHGLMGAYLRDPKGGWHFYWNKKTSTLAHGKTATSKVVKCPKGWEAQGVWDATPGKAGGNWYSAVTICK</sequence>